<protein>
    <submittedName>
        <fullName evidence="1">Uncharacterized protein</fullName>
    </submittedName>
</protein>
<dbReference type="EMBL" id="JH000210">
    <property type="protein sequence ID" value="EGV92870.1"/>
    <property type="molecule type" value="Genomic_DNA"/>
</dbReference>
<dbReference type="Proteomes" id="UP000001075">
    <property type="component" value="Unassembled WGS sequence"/>
</dbReference>
<sequence>MLFLKEQSLMIRNGKEFNERIVQRYTAIYSWSFKSASKSKYVSKLSQVHSILT</sequence>
<accession>G3H8H6</accession>
<gene>
    <name evidence="1" type="ORF">I79_006676</name>
</gene>
<dbReference type="InParanoid" id="G3H8H6"/>
<evidence type="ECO:0000313" key="2">
    <source>
        <dbReference type="Proteomes" id="UP000001075"/>
    </source>
</evidence>
<evidence type="ECO:0000313" key="1">
    <source>
        <dbReference type="EMBL" id="EGV92870.1"/>
    </source>
</evidence>
<organism evidence="1 2">
    <name type="scientific">Cricetulus griseus</name>
    <name type="common">Chinese hamster</name>
    <name type="synonym">Cricetulus barabensis griseus</name>
    <dbReference type="NCBI Taxonomy" id="10029"/>
    <lineage>
        <taxon>Eukaryota</taxon>
        <taxon>Metazoa</taxon>
        <taxon>Chordata</taxon>
        <taxon>Craniata</taxon>
        <taxon>Vertebrata</taxon>
        <taxon>Euteleostomi</taxon>
        <taxon>Mammalia</taxon>
        <taxon>Eutheria</taxon>
        <taxon>Euarchontoglires</taxon>
        <taxon>Glires</taxon>
        <taxon>Rodentia</taxon>
        <taxon>Myomorpha</taxon>
        <taxon>Muroidea</taxon>
        <taxon>Cricetidae</taxon>
        <taxon>Cricetinae</taxon>
        <taxon>Cricetulus</taxon>
    </lineage>
</organism>
<name>G3H8H6_CRIGR</name>
<reference evidence="2" key="1">
    <citation type="journal article" date="2011" name="Nat. Biotechnol.">
        <title>The genomic sequence of the Chinese hamster ovary (CHO)-K1 cell line.</title>
        <authorList>
            <person name="Xu X."/>
            <person name="Nagarajan H."/>
            <person name="Lewis N.E."/>
            <person name="Pan S."/>
            <person name="Cai Z."/>
            <person name="Liu X."/>
            <person name="Chen W."/>
            <person name="Xie M."/>
            <person name="Wang W."/>
            <person name="Hammond S."/>
            <person name="Andersen M.R."/>
            <person name="Neff N."/>
            <person name="Passarelli B."/>
            <person name="Koh W."/>
            <person name="Fan H.C."/>
            <person name="Wang J."/>
            <person name="Gui Y."/>
            <person name="Lee K.H."/>
            <person name="Betenbaugh M.J."/>
            <person name="Quake S.R."/>
            <person name="Famili I."/>
            <person name="Palsson B.O."/>
            <person name="Wang J."/>
        </authorList>
    </citation>
    <scope>NUCLEOTIDE SEQUENCE [LARGE SCALE GENOMIC DNA]</scope>
    <source>
        <strain evidence="2">CHO K1 cell line</strain>
    </source>
</reference>
<proteinExistence type="predicted"/>
<dbReference type="AlphaFoldDB" id="G3H8H6"/>